<evidence type="ECO:0000313" key="3">
    <source>
        <dbReference type="EMBL" id="GJJ14103.1"/>
    </source>
</evidence>
<reference evidence="3" key="1">
    <citation type="submission" date="2021-10" db="EMBL/GenBank/DDBJ databases">
        <title>De novo Genome Assembly of Clathrus columnatus (Basidiomycota, Fungi) Using Illumina and Nanopore Sequence Data.</title>
        <authorList>
            <person name="Ogiso-Tanaka E."/>
            <person name="Itagaki H."/>
            <person name="Hosoya T."/>
            <person name="Hosaka K."/>
        </authorList>
    </citation>
    <scope>NUCLEOTIDE SEQUENCE</scope>
    <source>
        <strain evidence="3">MO-923</strain>
    </source>
</reference>
<name>A0AAV5AKT2_9AGAM</name>
<dbReference type="PANTHER" id="PTHR42760:SF133">
    <property type="entry name" value="3-OXOACYL-[ACYL-CARRIER-PROTEIN] REDUCTASE"/>
    <property type="match status" value="1"/>
</dbReference>
<organism evidence="3 4">
    <name type="scientific">Clathrus columnatus</name>
    <dbReference type="NCBI Taxonomy" id="1419009"/>
    <lineage>
        <taxon>Eukaryota</taxon>
        <taxon>Fungi</taxon>
        <taxon>Dikarya</taxon>
        <taxon>Basidiomycota</taxon>
        <taxon>Agaricomycotina</taxon>
        <taxon>Agaricomycetes</taxon>
        <taxon>Phallomycetidae</taxon>
        <taxon>Phallales</taxon>
        <taxon>Clathraceae</taxon>
        <taxon>Clathrus</taxon>
    </lineage>
</organism>
<dbReference type="InterPro" id="IPR002347">
    <property type="entry name" value="SDR_fam"/>
</dbReference>
<keyword evidence="2" id="KW-0560">Oxidoreductase</keyword>
<dbReference type="InterPro" id="IPR036291">
    <property type="entry name" value="NAD(P)-bd_dom_sf"/>
</dbReference>
<dbReference type="SUPFAM" id="SSF51735">
    <property type="entry name" value="NAD(P)-binding Rossmann-fold domains"/>
    <property type="match status" value="1"/>
</dbReference>
<dbReference type="Pfam" id="PF13561">
    <property type="entry name" value="adh_short_C2"/>
    <property type="match status" value="1"/>
</dbReference>
<dbReference type="AlphaFoldDB" id="A0AAV5AKT2"/>
<comment type="caution">
    <text evidence="3">The sequence shown here is derived from an EMBL/GenBank/DDBJ whole genome shotgun (WGS) entry which is preliminary data.</text>
</comment>
<protein>
    <submittedName>
        <fullName evidence="3">Uncharacterized protein</fullName>
    </submittedName>
</protein>
<evidence type="ECO:0000256" key="1">
    <source>
        <dbReference type="ARBA" id="ARBA00006484"/>
    </source>
</evidence>
<proteinExistence type="inferred from homology"/>
<dbReference type="Gene3D" id="3.40.50.720">
    <property type="entry name" value="NAD(P)-binding Rossmann-like Domain"/>
    <property type="match status" value="1"/>
</dbReference>
<evidence type="ECO:0000313" key="4">
    <source>
        <dbReference type="Proteomes" id="UP001050691"/>
    </source>
</evidence>
<sequence>MGSSRGLGKAIALAFARQGVKGLVVNSRQQSSSESLVEKLFESCKEHFGCPITTVVNNALADFSFNGDARSKLDTILWQEFDKQLRAALHGMRECGFGRIINIGSNLVQNPVVPYHDYTAYVENLPNQIQDVVVDLSDHILSAKGALLAFTHTAAAELGPYNITVNLVSGGLLKTTDASASTPEAVFKTVENATPLRKSTTPEEMADAILFFASPWSRAVTGQSICVDGGLVMS</sequence>
<dbReference type="Proteomes" id="UP001050691">
    <property type="component" value="Unassembled WGS sequence"/>
</dbReference>
<keyword evidence="4" id="KW-1185">Reference proteome</keyword>
<dbReference type="PANTHER" id="PTHR42760">
    <property type="entry name" value="SHORT-CHAIN DEHYDROGENASES/REDUCTASES FAMILY MEMBER"/>
    <property type="match status" value="1"/>
</dbReference>
<dbReference type="EMBL" id="BPWL01000009">
    <property type="protein sequence ID" value="GJJ14103.1"/>
    <property type="molecule type" value="Genomic_DNA"/>
</dbReference>
<accession>A0AAV5AKT2</accession>
<dbReference type="GO" id="GO:0016616">
    <property type="term" value="F:oxidoreductase activity, acting on the CH-OH group of donors, NAD or NADP as acceptor"/>
    <property type="evidence" value="ECO:0007669"/>
    <property type="project" value="TreeGrafter"/>
</dbReference>
<dbReference type="PRINTS" id="PR00081">
    <property type="entry name" value="GDHRDH"/>
</dbReference>
<evidence type="ECO:0000256" key="2">
    <source>
        <dbReference type="ARBA" id="ARBA00023002"/>
    </source>
</evidence>
<comment type="similarity">
    <text evidence="1">Belongs to the short-chain dehydrogenases/reductases (SDR) family.</text>
</comment>
<gene>
    <name evidence="3" type="ORF">Clacol_008360</name>
</gene>